<evidence type="ECO:0000313" key="22">
    <source>
        <dbReference type="Proteomes" id="UP000011750"/>
    </source>
</evidence>
<evidence type="ECO:0000256" key="14">
    <source>
        <dbReference type="ARBA" id="ARBA00051751"/>
    </source>
</evidence>
<dbReference type="InterPro" id="IPR003349">
    <property type="entry name" value="JmjN"/>
</dbReference>
<dbReference type="GO" id="GO:0034647">
    <property type="term" value="F:histone H3K4me/H3K4me2/H3K4me3 demethylase activity"/>
    <property type="evidence" value="ECO:0000318"/>
    <property type="project" value="GO_Central"/>
</dbReference>
<dbReference type="GO" id="GO:0008270">
    <property type="term" value="F:zinc ion binding"/>
    <property type="evidence" value="ECO:0007669"/>
    <property type="project" value="UniProtKB-KW"/>
</dbReference>
<dbReference type="eggNOG" id="KOG1721">
    <property type="taxonomic scope" value="Eukaryota"/>
</dbReference>
<feature type="domain" description="C2H2-type" evidence="18">
    <location>
        <begin position="1131"/>
        <end position="1160"/>
    </location>
</feature>
<dbReference type="GO" id="GO:0000785">
    <property type="term" value="C:chromatin"/>
    <property type="evidence" value="ECO:0000318"/>
    <property type="project" value="GO_Central"/>
</dbReference>
<dbReference type="Pfam" id="PF02375">
    <property type="entry name" value="JmjN"/>
    <property type="match status" value="1"/>
</dbReference>
<evidence type="ECO:0000256" key="11">
    <source>
        <dbReference type="ARBA" id="ARBA00023163"/>
    </source>
</evidence>
<dbReference type="SMART" id="SM00558">
    <property type="entry name" value="JmjC"/>
    <property type="match status" value="1"/>
</dbReference>
<evidence type="ECO:0000313" key="21">
    <source>
        <dbReference type="EnsemblPlants" id="Bra009474.1-P"/>
    </source>
</evidence>
<dbReference type="AlphaFoldDB" id="M4CZ27"/>
<dbReference type="FunFam" id="3.30.160.60:FF:000747">
    <property type="entry name" value="Probable lysine-specific demethylase ELF6"/>
    <property type="match status" value="1"/>
</dbReference>
<dbReference type="HOGENOM" id="CLU_001687_1_0_1"/>
<keyword evidence="5" id="KW-0862">Zinc</keyword>
<dbReference type="Gramene" id="Bra009474.1">
    <property type="protein sequence ID" value="Bra009474.1-P"/>
    <property type="gene ID" value="Bra009474"/>
</dbReference>
<dbReference type="FunCoup" id="M4CZ27">
    <property type="interactions" value="1975"/>
</dbReference>
<keyword evidence="12" id="KW-0539">Nucleus</keyword>
<evidence type="ECO:0000256" key="13">
    <source>
        <dbReference type="ARBA" id="ARBA00050682"/>
    </source>
</evidence>
<proteinExistence type="inferred from homology"/>
<reference evidence="21 22" key="1">
    <citation type="journal article" date="2011" name="Nat. Genet.">
        <title>The genome of the mesopolyploid crop species Brassica rapa.</title>
        <authorList>
            <consortium name="Brassica rapa Genome Sequencing Project Consortium"/>
            <person name="Wang X."/>
            <person name="Wang H."/>
            <person name="Wang J."/>
            <person name="Sun R."/>
            <person name="Wu J."/>
            <person name="Liu S."/>
            <person name="Bai Y."/>
            <person name="Mun J.H."/>
            <person name="Bancroft I."/>
            <person name="Cheng F."/>
            <person name="Huang S."/>
            <person name="Li X."/>
            <person name="Hua W."/>
            <person name="Wang J."/>
            <person name="Wang X."/>
            <person name="Freeling M."/>
            <person name="Pires J.C."/>
            <person name="Paterson A.H."/>
            <person name="Chalhoub B."/>
            <person name="Wang B."/>
            <person name="Hayward A."/>
            <person name="Sharpe A.G."/>
            <person name="Park B.S."/>
            <person name="Weisshaar B."/>
            <person name="Liu B."/>
            <person name="Li B."/>
            <person name="Liu B."/>
            <person name="Tong C."/>
            <person name="Song C."/>
            <person name="Duran C."/>
            <person name="Peng C."/>
            <person name="Geng C."/>
            <person name="Koh C."/>
            <person name="Lin C."/>
            <person name="Edwards D."/>
            <person name="Mu D."/>
            <person name="Shen D."/>
            <person name="Soumpourou E."/>
            <person name="Li F."/>
            <person name="Fraser F."/>
            <person name="Conant G."/>
            <person name="Lassalle G."/>
            <person name="King G.J."/>
            <person name="Bonnema G."/>
            <person name="Tang H."/>
            <person name="Wang H."/>
            <person name="Belcram H."/>
            <person name="Zhou H."/>
            <person name="Hirakawa H."/>
            <person name="Abe H."/>
            <person name="Guo H."/>
            <person name="Wang H."/>
            <person name="Jin H."/>
            <person name="Parkin I.A."/>
            <person name="Batley J."/>
            <person name="Kim J.S."/>
            <person name="Just J."/>
            <person name="Li J."/>
            <person name="Xu J."/>
            <person name="Deng J."/>
            <person name="Kim J.A."/>
            <person name="Li J."/>
            <person name="Yu J."/>
            <person name="Meng J."/>
            <person name="Wang J."/>
            <person name="Min J."/>
            <person name="Poulain J."/>
            <person name="Wang J."/>
            <person name="Hatakeyama K."/>
            <person name="Wu K."/>
            <person name="Wang L."/>
            <person name="Fang L."/>
            <person name="Trick M."/>
            <person name="Links M.G."/>
            <person name="Zhao M."/>
            <person name="Jin M."/>
            <person name="Ramchiary N."/>
            <person name="Drou N."/>
            <person name="Berkman P.J."/>
            <person name="Cai Q."/>
            <person name="Huang Q."/>
            <person name="Li R."/>
            <person name="Tabata S."/>
            <person name="Cheng S."/>
            <person name="Zhang S."/>
            <person name="Zhang S."/>
            <person name="Huang S."/>
            <person name="Sato S."/>
            <person name="Sun S."/>
            <person name="Kwon S.J."/>
            <person name="Choi S.R."/>
            <person name="Lee T.H."/>
            <person name="Fan W."/>
            <person name="Zhao X."/>
            <person name="Tan X."/>
            <person name="Xu X."/>
            <person name="Wang Y."/>
            <person name="Qiu Y."/>
            <person name="Yin Y."/>
            <person name="Li Y."/>
            <person name="Du Y."/>
            <person name="Liao Y."/>
            <person name="Lim Y."/>
            <person name="Narusaka Y."/>
            <person name="Wang Y."/>
            <person name="Wang Z."/>
            <person name="Li Z."/>
            <person name="Wang Z."/>
            <person name="Xiong Z."/>
            <person name="Zhang Z."/>
        </authorList>
    </citation>
    <scope>NUCLEOTIDE SEQUENCE [LARGE SCALE GENOMIC DNA]</scope>
    <source>
        <strain evidence="21 22">cv. Chiifu-401-42</strain>
    </source>
</reference>
<feature type="region of interest" description="Disordered" evidence="17">
    <location>
        <begin position="204"/>
        <end position="223"/>
    </location>
</feature>
<name>M4CZ27_BRACM</name>
<evidence type="ECO:0000256" key="9">
    <source>
        <dbReference type="ARBA" id="ARBA00023004"/>
    </source>
</evidence>
<feature type="domain" description="C2H2-type" evidence="18">
    <location>
        <begin position="1071"/>
        <end position="1100"/>
    </location>
</feature>
<dbReference type="InterPro" id="IPR036236">
    <property type="entry name" value="Znf_C2H2_sf"/>
</dbReference>
<dbReference type="STRING" id="51351.M4CZ27"/>
<keyword evidence="6" id="KW-0156">Chromatin regulator</keyword>
<keyword evidence="22" id="KW-1185">Reference proteome</keyword>
<evidence type="ECO:0000259" key="19">
    <source>
        <dbReference type="PROSITE" id="PS51183"/>
    </source>
</evidence>
<keyword evidence="2" id="KW-0479">Metal-binding</keyword>
<evidence type="ECO:0000259" key="18">
    <source>
        <dbReference type="PROSITE" id="PS50157"/>
    </source>
</evidence>
<evidence type="ECO:0000256" key="16">
    <source>
        <dbReference type="SAM" id="Coils"/>
    </source>
</evidence>
<dbReference type="SMART" id="SM00545">
    <property type="entry name" value="JmjN"/>
    <property type="match status" value="1"/>
</dbReference>
<dbReference type="OMA" id="DWTSRMG"/>
<evidence type="ECO:0000256" key="5">
    <source>
        <dbReference type="ARBA" id="ARBA00022833"/>
    </source>
</evidence>
<dbReference type="EnsemblPlants" id="Bra009474.1">
    <property type="protein sequence ID" value="Bra009474.1-P"/>
    <property type="gene ID" value="Bra009474"/>
</dbReference>
<keyword evidence="16" id="KW-0175">Coiled coil</keyword>
<dbReference type="GO" id="GO:0071558">
    <property type="term" value="F:histone H3K27me2/H3K27me3 demethylase activity"/>
    <property type="evidence" value="ECO:0007669"/>
    <property type="project" value="UniProtKB-ARBA"/>
</dbReference>
<dbReference type="GO" id="GO:0005634">
    <property type="term" value="C:nucleus"/>
    <property type="evidence" value="ECO:0000318"/>
    <property type="project" value="GO_Central"/>
</dbReference>
<evidence type="ECO:0000256" key="1">
    <source>
        <dbReference type="ARBA" id="ARBA00009711"/>
    </source>
</evidence>
<evidence type="ECO:0000256" key="8">
    <source>
        <dbReference type="ARBA" id="ARBA00023002"/>
    </source>
</evidence>
<dbReference type="GO" id="GO:0048580">
    <property type="term" value="P:regulation of post-embryonic development"/>
    <property type="evidence" value="ECO:0007669"/>
    <property type="project" value="UniProtKB-ARBA"/>
</dbReference>
<dbReference type="eggNOG" id="KOG1246">
    <property type="taxonomic scope" value="Eukaryota"/>
</dbReference>
<dbReference type="InterPro" id="IPR013087">
    <property type="entry name" value="Znf_C2H2_type"/>
</dbReference>
<dbReference type="PANTHER" id="PTHR10694">
    <property type="entry name" value="LYSINE-SPECIFIC DEMETHYLASE"/>
    <property type="match status" value="1"/>
</dbReference>
<comment type="catalytic activity">
    <reaction evidence="14">
        <text>N(6),N(6),N(6)-trimethyl-L-lysyl(27)-[histone H3] + 2-oxoglutarate + O2 = N(6),N(6)-dimethyl-L-lysyl(27)-[histone H3] + formaldehyde + succinate + CO2</text>
        <dbReference type="Rhea" id="RHEA:60228"/>
        <dbReference type="Rhea" id="RHEA-COMP:15535"/>
        <dbReference type="Rhea" id="RHEA-COMP:15539"/>
        <dbReference type="ChEBI" id="CHEBI:15379"/>
        <dbReference type="ChEBI" id="CHEBI:16526"/>
        <dbReference type="ChEBI" id="CHEBI:16810"/>
        <dbReference type="ChEBI" id="CHEBI:16842"/>
        <dbReference type="ChEBI" id="CHEBI:30031"/>
        <dbReference type="ChEBI" id="CHEBI:61961"/>
        <dbReference type="ChEBI" id="CHEBI:61976"/>
    </reaction>
    <physiologicalReaction direction="left-to-right" evidence="14">
        <dbReference type="Rhea" id="RHEA:60229"/>
    </physiologicalReaction>
</comment>
<dbReference type="GO" id="GO:0010628">
    <property type="term" value="P:positive regulation of gene expression"/>
    <property type="evidence" value="ECO:0007669"/>
    <property type="project" value="UniProtKB-ARBA"/>
</dbReference>
<keyword evidence="9" id="KW-0408">Iron</keyword>
<protein>
    <recommendedName>
        <fullName evidence="23">Lysine-specific demethylase ELF6</fullName>
    </recommendedName>
</protein>
<feature type="domain" description="JmjC" evidence="20">
    <location>
        <begin position="245"/>
        <end position="411"/>
    </location>
</feature>
<feature type="region of interest" description="Disordered" evidence="17">
    <location>
        <begin position="931"/>
        <end position="964"/>
    </location>
</feature>
<keyword evidence="7" id="KW-0223">Dioxygenase</keyword>
<reference evidence="21" key="3">
    <citation type="submission" date="2023-03" db="UniProtKB">
        <authorList>
            <consortium name="EnsemblPlants"/>
        </authorList>
    </citation>
    <scope>IDENTIFICATION</scope>
    <source>
        <strain evidence="21">cv. Chiifu-401-42</strain>
    </source>
</reference>
<feature type="coiled-coil region" evidence="16">
    <location>
        <begin position="594"/>
        <end position="621"/>
    </location>
</feature>
<dbReference type="PROSITE" id="PS51184">
    <property type="entry name" value="JMJC"/>
    <property type="match status" value="1"/>
</dbReference>
<feature type="domain" description="C2H2-type" evidence="18">
    <location>
        <begin position="1101"/>
        <end position="1130"/>
    </location>
</feature>
<dbReference type="Gene3D" id="2.60.120.650">
    <property type="entry name" value="Cupin"/>
    <property type="match status" value="1"/>
</dbReference>
<keyword evidence="11" id="KW-0804">Transcription</keyword>
<comment type="similarity">
    <text evidence="1">Belongs to the JHDM3 histone demethylase family.</text>
</comment>
<evidence type="ECO:0000256" key="3">
    <source>
        <dbReference type="ARBA" id="ARBA00022737"/>
    </source>
</evidence>
<dbReference type="SUPFAM" id="SSF51197">
    <property type="entry name" value="Clavaminate synthase-like"/>
    <property type="match status" value="1"/>
</dbReference>
<dbReference type="Gene3D" id="3.30.160.60">
    <property type="entry name" value="Classic Zinc Finger"/>
    <property type="match status" value="3"/>
</dbReference>
<dbReference type="PROSITE" id="PS50157">
    <property type="entry name" value="ZINC_FINGER_C2H2_2"/>
    <property type="match status" value="3"/>
</dbReference>
<dbReference type="PROSITE" id="PS51183">
    <property type="entry name" value="JMJN"/>
    <property type="match status" value="1"/>
</dbReference>
<dbReference type="GO" id="GO:0006338">
    <property type="term" value="P:chromatin remodeling"/>
    <property type="evidence" value="ECO:0000318"/>
    <property type="project" value="GO_Central"/>
</dbReference>
<evidence type="ECO:0000256" key="12">
    <source>
        <dbReference type="ARBA" id="ARBA00023242"/>
    </source>
</evidence>
<sequence>MGSSNVEIPNWLKAMPLAPVFRPTDTEFADPIAYISKIEKQASAFGICKIIPPIPKPSKKYVFCNLNKSLLRCPELASGVDVSKLGQEDRAVFTTRQQELGQARKKSRGGEGGDVKQVWQSGGVYTLEQFESKSKAFYKSQLGTVKEVSPVVVEALFWRAASEKPMYIEYANDVPGSAFGEPEGHFRHFRQRKRRGRGFYQRKNGESSLPVVSPSLSAQDPSKKKNMDVVVVDEMEGTAGWKLSNSSWNLQMIARSPGSVTRFMPDDIPGVTSPMVYIGMLFSWFAWHVEDHELHSMNYLHTGSPKTWYAVPGDYALDFEEVIRKNSYGSNLDQLAALTQLGEKTTLVSPEIIVSSDIPCCRLVQNPGEFVVTFPRSYHVGFSHGFNCGEAANFGTPQWLNVAKEAAVRRAAMNYLPMLSHQQLLYLLTMSFVSRQGNISIFPLVPRSLLPGGRSSRLRDRQREEREFLVKKAFVEDILNENKNLSVLLGEPGSRLVMWDPDLLPRHSVLALAATGVATTPAVSSPAEAKSEIENKEENPSLLEELSLFMEKLKDVYYDDDDGQLNDFQIDSGTLPCVACGVLGFPFMSVVQPSENALKDLSERQGEIDALEDKAESSEKSNCEWNTSSRYIRPRIFCLEHTIELQRLLQSRGGLKFLVICHKDFQKFKAHAAIVAEEVKVPFRYDDVLLESASKEELSLIDLAIEGEENNEYGADWTSKLGINLRYCVKVRKNSPTNKIQHALSLGGLFSDSSHVLDMSTIKWLQRKSRSKAKPCSTTSGFTSRERLEVKAERRLGEKEEVESQGGRKEEKIIQYSRKKKLNPNANRSRHASAVDSEMNNEIGDSADLTSVTREHQGHSVALEPRTTNANSEEEEQSQVVLPTNREAVSEDIRHTEQQEEQTHSSAQVGLEVSETNIASEKIVVDMVRDDDPLASNGDEASSSGLQAADDENSMESEVASSGNTKVIVEAKKKRKIELESETNDYHPESSIGFIKSPCEGLRSRGKRKVTCEETSSNLNEASDEEKKHTAKRLKKTPNTGSTTTQHNLCYQEGCKMTFKSKADLAAHKRNRCTHEGCGKKFRAHKYLVLHQRVHNDERPLACPWKGCSMNFKWQWARTEHLRLHTGERPYKCKVEECGLSFRFVSDYSRHRRKTGHYVT</sequence>
<comment type="catalytic activity">
    <reaction evidence="13">
        <text>N(6),N(6)-dimethyl-L-lysyl(27)-[histone H3] + 2-oxoglutarate + O2 = N(6)-methyl-L-lysyl(27)-[histone H3] + formaldehyde + succinate + CO2</text>
        <dbReference type="Rhea" id="RHEA:60232"/>
        <dbReference type="Rhea" id="RHEA-COMP:15539"/>
        <dbReference type="Rhea" id="RHEA-COMP:15544"/>
        <dbReference type="ChEBI" id="CHEBI:15379"/>
        <dbReference type="ChEBI" id="CHEBI:16526"/>
        <dbReference type="ChEBI" id="CHEBI:16810"/>
        <dbReference type="ChEBI" id="CHEBI:16842"/>
        <dbReference type="ChEBI" id="CHEBI:30031"/>
        <dbReference type="ChEBI" id="CHEBI:61929"/>
        <dbReference type="ChEBI" id="CHEBI:61976"/>
    </reaction>
    <physiologicalReaction direction="left-to-right" evidence="13">
        <dbReference type="Rhea" id="RHEA:60233"/>
    </physiologicalReaction>
</comment>
<evidence type="ECO:0000256" key="10">
    <source>
        <dbReference type="ARBA" id="ARBA00023015"/>
    </source>
</evidence>
<dbReference type="SMART" id="SM00355">
    <property type="entry name" value="ZnF_C2H2"/>
    <property type="match status" value="4"/>
</dbReference>
<reference evidence="21 22" key="2">
    <citation type="journal article" date="2018" name="Hortic Res">
        <title>Improved Brassica rapa reference genome by single-molecule sequencing and chromosome conformation capture technologies.</title>
        <authorList>
            <person name="Zhang L."/>
            <person name="Cai X."/>
            <person name="Wu J."/>
            <person name="Liu M."/>
            <person name="Grob S."/>
            <person name="Cheng F."/>
            <person name="Liang J."/>
            <person name="Cai C."/>
            <person name="Liu Z."/>
            <person name="Liu B."/>
            <person name="Wang F."/>
            <person name="Li S."/>
            <person name="Liu F."/>
            <person name="Li X."/>
            <person name="Cheng L."/>
            <person name="Yang W."/>
            <person name="Li M.H."/>
            <person name="Grossniklaus U."/>
            <person name="Zheng H."/>
            <person name="Wang X."/>
        </authorList>
    </citation>
    <scope>NUCLEOTIDE SEQUENCE [LARGE SCALE GENOMIC DNA]</scope>
    <source>
        <strain evidence="21 22">cv. Chiifu-401-42</strain>
    </source>
</reference>
<dbReference type="SUPFAM" id="SSF57667">
    <property type="entry name" value="beta-beta-alpha zinc fingers"/>
    <property type="match status" value="2"/>
</dbReference>
<evidence type="ECO:0008006" key="23">
    <source>
        <dbReference type="Google" id="ProtNLM"/>
    </source>
</evidence>
<dbReference type="PANTHER" id="PTHR10694:SF45">
    <property type="entry name" value="LYSINE-SPECIFIC DEMETHYLASE ELF6"/>
    <property type="match status" value="1"/>
</dbReference>
<dbReference type="GO" id="GO:0006355">
    <property type="term" value="P:regulation of DNA-templated transcription"/>
    <property type="evidence" value="ECO:0007669"/>
    <property type="project" value="UniProtKB-ARBA"/>
</dbReference>
<evidence type="ECO:0000256" key="15">
    <source>
        <dbReference type="PROSITE-ProRule" id="PRU00042"/>
    </source>
</evidence>
<dbReference type="GO" id="GO:0040029">
    <property type="term" value="P:epigenetic regulation of gene expression"/>
    <property type="evidence" value="ECO:0007669"/>
    <property type="project" value="UniProtKB-ARBA"/>
</dbReference>
<keyword evidence="4 15" id="KW-0863">Zinc-finger</keyword>
<organism evidence="21 22">
    <name type="scientific">Brassica campestris</name>
    <name type="common">Field mustard</name>
    <dbReference type="NCBI Taxonomy" id="3711"/>
    <lineage>
        <taxon>Eukaryota</taxon>
        <taxon>Viridiplantae</taxon>
        <taxon>Streptophyta</taxon>
        <taxon>Embryophyta</taxon>
        <taxon>Tracheophyta</taxon>
        <taxon>Spermatophyta</taxon>
        <taxon>Magnoliopsida</taxon>
        <taxon>eudicotyledons</taxon>
        <taxon>Gunneridae</taxon>
        <taxon>Pentapetalae</taxon>
        <taxon>rosids</taxon>
        <taxon>malvids</taxon>
        <taxon>Brassicales</taxon>
        <taxon>Brassicaceae</taxon>
        <taxon>Brassiceae</taxon>
        <taxon>Brassica</taxon>
    </lineage>
</organism>
<keyword evidence="3" id="KW-0677">Repeat</keyword>
<feature type="region of interest" description="Disordered" evidence="17">
    <location>
        <begin position="796"/>
        <end position="882"/>
    </location>
</feature>
<dbReference type="GO" id="GO:2000028">
    <property type="term" value="P:regulation of photoperiodism, flowering"/>
    <property type="evidence" value="ECO:0007669"/>
    <property type="project" value="UniProtKB-ARBA"/>
</dbReference>
<evidence type="ECO:0000256" key="2">
    <source>
        <dbReference type="ARBA" id="ARBA00022723"/>
    </source>
</evidence>
<evidence type="ECO:0000256" key="7">
    <source>
        <dbReference type="ARBA" id="ARBA00022964"/>
    </source>
</evidence>
<accession>M4CZ27</accession>
<dbReference type="GO" id="GO:0009826">
    <property type="term" value="P:unidimensional cell growth"/>
    <property type="evidence" value="ECO:0007669"/>
    <property type="project" value="UniProtKB-ARBA"/>
</dbReference>
<evidence type="ECO:0000256" key="17">
    <source>
        <dbReference type="SAM" id="MobiDB-lite"/>
    </source>
</evidence>
<evidence type="ECO:0000256" key="6">
    <source>
        <dbReference type="ARBA" id="ARBA00022853"/>
    </source>
</evidence>
<dbReference type="Pfam" id="PF02373">
    <property type="entry name" value="JmjC"/>
    <property type="match status" value="1"/>
</dbReference>
<dbReference type="GO" id="GO:0010468">
    <property type="term" value="P:regulation of gene expression"/>
    <property type="evidence" value="ECO:0000318"/>
    <property type="project" value="GO_Central"/>
</dbReference>
<dbReference type="GO" id="GO:0009741">
    <property type="term" value="P:response to brassinosteroid"/>
    <property type="evidence" value="ECO:0007669"/>
    <property type="project" value="UniProtKB-ARBA"/>
</dbReference>
<keyword evidence="10" id="KW-0805">Transcription regulation</keyword>
<dbReference type="Proteomes" id="UP000011750">
    <property type="component" value="Chromosome A10"/>
</dbReference>
<evidence type="ECO:0000259" key="20">
    <source>
        <dbReference type="PROSITE" id="PS51184"/>
    </source>
</evidence>
<dbReference type="InParanoid" id="M4CZ27"/>
<dbReference type="PROSITE" id="PS00028">
    <property type="entry name" value="ZINC_FINGER_C2H2_1"/>
    <property type="match status" value="3"/>
</dbReference>
<evidence type="ECO:0000256" key="4">
    <source>
        <dbReference type="ARBA" id="ARBA00022771"/>
    </source>
</evidence>
<feature type="region of interest" description="Disordered" evidence="17">
    <location>
        <begin position="1013"/>
        <end position="1043"/>
    </location>
</feature>
<feature type="domain" description="JmjN" evidence="19">
    <location>
        <begin position="18"/>
        <end position="59"/>
    </location>
</feature>
<dbReference type="InterPro" id="IPR003347">
    <property type="entry name" value="JmjC_dom"/>
</dbReference>
<feature type="compositionally biased region" description="Low complexity" evidence="17">
    <location>
        <begin position="204"/>
        <end position="217"/>
    </location>
</feature>
<keyword evidence="8" id="KW-0560">Oxidoreductase</keyword>